<feature type="domain" description="Photosynthesis system II assembly factor Ycf48/Hcf136-like" evidence="2">
    <location>
        <begin position="76"/>
        <end position="204"/>
    </location>
</feature>
<keyword evidence="1" id="KW-0732">Signal</keyword>
<evidence type="ECO:0000313" key="4">
    <source>
        <dbReference type="Proteomes" id="UP000765224"/>
    </source>
</evidence>
<dbReference type="EMBL" id="JAHSTS010000001">
    <property type="protein sequence ID" value="MBV4458406.1"/>
    <property type="molecule type" value="Genomic_DNA"/>
</dbReference>
<reference evidence="3 4" key="1">
    <citation type="submission" date="2021-06" db="EMBL/GenBank/DDBJ databases">
        <title>Updating the genus Pseudomonas: Description of 43 new species and partition of the Pseudomonas putida group.</title>
        <authorList>
            <person name="Girard L."/>
            <person name="Lood C."/>
            <person name="Vandamme P."/>
            <person name="Rokni-Zadeh H."/>
            <person name="Van Noort V."/>
            <person name="Hofte M."/>
            <person name="Lavigne R."/>
            <person name="De Mot R."/>
        </authorList>
    </citation>
    <scope>NUCLEOTIDE SEQUENCE [LARGE SCALE GENOMIC DNA]</scope>
    <source>
        <strain evidence="3 4">COR58</strain>
    </source>
</reference>
<gene>
    <name evidence="3" type="ORF">KVG96_10625</name>
</gene>
<dbReference type="Proteomes" id="UP000765224">
    <property type="component" value="Unassembled WGS sequence"/>
</dbReference>
<keyword evidence="3" id="KW-0378">Hydrolase</keyword>
<dbReference type="PANTHER" id="PTHR47199">
    <property type="entry name" value="PHOTOSYSTEM II STABILITY/ASSEMBLY FACTOR HCF136, CHLOROPLASTIC"/>
    <property type="match status" value="1"/>
</dbReference>
<keyword evidence="4" id="KW-1185">Reference proteome</keyword>
<dbReference type="RefSeq" id="WP_217891997.1">
    <property type="nucleotide sequence ID" value="NZ_JAHSTS010000001.1"/>
</dbReference>
<evidence type="ECO:0000256" key="1">
    <source>
        <dbReference type="SAM" id="SignalP"/>
    </source>
</evidence>
<accession>A0ABS6PD50</accession>
<sequence>MRNGFLSIVVLIAAMLPPFALRASPLQVVPAVQSEHASQATMLDAVWAGERVVAAGDHGIVLLSDDHGKSFRQASSVPLSTPLTGVSFVDAKRGWAVGHWGAILVTADGGDSWQIQRMSNEEDRPLFAVHFFNAQQGVAVGLWSLVLTTEDGGLTWTEQTLQAPPGSKKADLNLMGLFADGQHKLYATAEHGQVLLSEDEGKSWRYISTGYEGTLWSGAVLADGSLLLGGQRGTLMHGTAEGKDFRRVPTQSKGSVTSVAVSGGRVLAVGLDGLMMKSSDGGERFEESQSVEGLSLTAALLDPQGAPVLFSRRGVLPTSSTGQ</sequence>
<evidence type="ECO:0000313" key="3">
    <source>
        <dbReference type="EMBL" id="MBV4458406.1"/>
    </source>
</evidence>
<evidence type="ECO:0000259" key="2">
    <source>
        <dbReference type="Pfam" id="PF14870"/>
    </source>
</evidence>
<comment type="caution">
    <text evidence="3">The sequence shown here is derived from an EMBL/GenBank/DDBJ whole genome shotgun (WGS) entry which is preliminary data.</text>
</comment>
<feature type="signal peptide" evidence="1">
    <location>
        <begin position="1"/>
        <end position="22"/>
    </location>
</feature>
<dbReference type="InterPro" id="IPR028203">
    <property type="entry name" value="PSII_CF48-like_dom"/>
</dbReference>
<protein>
    <submittedName>
        <fullName evidence="3">Glycosyl hydrolase</fullName>
    </submittedName>
</protein>
<dbReference type="GO" id="GO:0016787">
    <property type="term" value="F:hydrolase activity"/>
    <property type="evidence" value="ECO:0007669"/>
    <property type="project" value="UniProtKB-KW"/>
</dbReference>
<organism evidence="3 4">
    <name type="scientific">Pseudomonas ekonensis</name>
    <dbReference type="NCBI Taxonomy" id="2842353"/>
    <lineage>
        <taxon>Bacteria</taxon>
        <taxon>Pseudomonadati</taxon>
        <taxon>Pseudomonadota</taxon>
        <taxon>Gammaproteobacteria</taxon>
        <taxon>Pseudomonadales</taxon>
        <taxon>Pseudomonadaceae</taxon>
        <taxon>Pseudomonas</taxon>
    </lineage>
</organism>
<dbReference type="PANTHER" id="PTHR47199:SF2">
    <property type="entry name" value="PHOTOSYSTEM II STABILITY_ASSEMBLY FACTOR HCF136, CHLOROPLASTIC"/>
    <property type="match status" value="1"/>
</dbReference>
<proteinExistence type="predicted"/>
<name>A0ABS6PD50_9PSED</name>
<feature type="chain" id="PRO_5045403690" evidence="1">
    <location>
        <begin position="23"/>
        <end position="323"/>
    </location>
</feature>
<dbReference type="CDD" id="cd15482">
    <property type="entry name" value="Sialidase_non-viral"/>
    <property type="match status" value="1"/>
</dbReference>
<dbReference type="Pfam" id="PF14870">
    <property type="entry name" value="PSII_BNR"/>
    <property type="match status" value="1"/>
</dbReference>